<keyword evidence="7" id="KW-0819">tRNA processing</keyword>
<dbReference type="GO" id="GO:0005524">
    <property type="term" value="F:ATP binding"/>
    <property type="evidence" value="ECO:0007669"/>
    <property type="project" value="UniProtKB-KW"/>
</dbReference>
<dbReference type="SUPFAM" id="SSF55821">
    <property type="entry name" value="YrdC/RibB"/>
    <property type="match status" value="1"/>
</dbReference>
<keyword evidence="9" id="KW-0547">Nucleotide-binding</keyword>
<dbReference type="FunFam" id="3.90.870.10:FF:000009">
    <property type="entry name" value="Threonylcarbamoyl-AMP synthase, putative"/>
    <property type="match status" value="1"/>
</dbReference>
<protein>
    <recommendedName>
        <fullName evidence="4">Threonylcarbamoyl-AMP synthase</fullName>
        <ecNumber evidence="3">2.7.7.87</ecNumber>
    </recommendedName>
    <alternativeName>
        <fullName evidence="11">L-threonylcarbamoyladenylate synthase</fullName>
    </alternativeName>
</protein>
<evidence type="ECO:0000256" key="6">
    <source>
        <dbReference type="ARBA" id="ARBA00022679"/>
    </source>
</evidence>
<dbReference type="PANTHER" id="PTHR17490">
    <property type="entry name" value="SUA5"/>
    <property type="match status" value="1"/>
</dbReference>
<evidence type="ECO:0000256" key="7">
    <source>
        <dbReference type="ARBA" id="ARBA00022694"/>
    </source>
</evidence>
<gene>
    <name evidence="14" type="ORF">MPSI1_000423</name>
</gene>
<dbReference type="GO" id="GO:0006450">
    <property type="term" value="P:regulation of translational fidelity"/>
    <property type="evidence" value="ECO:0007669"/>
    <property type="project" value="TreeGrafter"/>
</dbReference>
<evidence type="ECO:0000313" key="14">
    <source>
        <dbReference type="EMBL" id="WFD41787.1"/>
    </source>
</evidence>
<dbReference type="InterPro" id="IPR005145">
    <property type="entry name" value="Sua5_C"/>
</dbReference>
<dbReference type="Pfam" id="PF01300">
    <property type="entry name" value="Sua5_yciO_yrdC"/>
    <property type="match status" value="1"/>
</dbReference>
<dbReference type="InterPro" id="IPR006070">
    <property type="entry name" value="Sua5-like_dom"/>
</dbReference>
<keyword evidence="10" id="KW-0067">ATP-binding</keyword>
<evidence type="ECO:0000256" key="4">
    <source>
        <dbReference type="ARBA" id="ARBA00015492"/>
    </source>
</evidence>
<evidence type="ECO:0000256" key="1">
    <source>
        <dbReference type="ARBA" id="ARBA00004496"/>
    </source>
</evidence>
<evidence type="ECO:0000256" key="9">
    <source>
        <dbReference type="ARBA" id="ARBA00022741"/>
    </source>
</evidence>
<sequence length="455" mass="49091">MSTEILSACKGTQSDDVIFSEQPDGALKVEIGSATTKNSLEVAASHLAAGELVALPTETVYGLGACALTSEAVVKIFQAKGRPMDNPLIVHISDRKMLSSILPADFEPSRACSVLMNKFWPGPLTLLFPVGAKDGQPSIPTSVTCGQSTVGVRMPCHPIARAIISMANMPIAAPSANASGKPSPTTAQHVYHDMSQRGVLRYIVDGGECSVGLESTVIDTVTAPNEVRILRPGGISVEAIADALKSERLLAESMPAKDDAVHLRVYGKTMERSATAEQNPTTPGMKYRHYSPEARVFLARYSSQADTLSRFLDRKFHPPADPRHDEQSVTIPAQNSERFRIGIMCTIDSPLFTCVTSMLAASLKSWLESGDRISPVMFCKAYQICIYSLGSRRTPETAAHRLFDGLRTLDSEVQWKEGKACDLILVEEIPETGIGLAVMNRLEKAATETVEIGDA</sequence>
<comment type="subcellular location">
    <subcellularLocation>
        <location evidence="1">Cytoplasm</location>
    </subcellularLocation>
</comment>
<comment type="similarity">
    <text evidence="2">Belongs to the SUA5 family.</text>
</comment>
<dbReference type="InterPro" id="IPR050156">
    <property type="entry name" value="TC-AMP_synthase_SUA5"/>
</dbReference>
<evidence type="ECO:0000256" key="10">
    <source>
        <dbReference type="ARBA" id="ARBA00022840"/>
    </source>
</evidence>
<evidence type="ECO:0000256" key="2">
    <source>
        <dbReference type="ARBA" id="ARBA00007663"/>
    </source>
</evidence>
<name>A0AAF0JCB8_9BASI</name>
<dbReference type="PROSITE" id="PS51163">
    <property type="entry name" value="YRDC"/>
    <property type="match status" value="1"/>
</dbReference>
<dbReference type="GO" id="GO:0008033">
    <property type="term" value="P:tRNA processing"/>
    <property type="evidence" value="ECO:0007669"/>
    <property type="project" value="UniProtKB-KW"/>
</dbReference>
<dbReference type="Gene3D" id="3.90.870.10">
    <property type="entry name" value="DHBP synthase"/>
    <property type="match status" value="1"/>
</dbReference>
<accession>A0AAF0JCB8</accession>
<dbReference type="PANTHER" id="PTHR17490:SF16">
    <property type="entry name" value="THREONYLCARBAMOYL-AMP SYNTHASE"/>
    <property type="match status" value="1"/>
</dbReference>
<organism evidence="14 15">
    <name type="scientific">Malassezia psittaci</name>
    <dbReference type="NCBI Taxonomy" id="1821823"/>
    <lineage>
        <taxon>Eukaryota</taxon>
        <taxon>Fungi</taxon>
        <taxon>Dikarya</taxon>
        <taxon>Basidiomycota</taxon>
        <taxon>Ustilaginomycotina</taxon>
        <taxon>Malasseziomycetes</taxon>
        <taxon>Malasseziales</taxon>
        <taxon>Malasseziaceae</taxon>
        <taxon>Malassezia</taxon>
    </lineage>
</organism>
<evidence type="ECO:0000256" key="12">
    <source>
        <dbReference type="ARBA" id="ARBA00048366"/>
    </source>
</evidence>
<dbReference type="Proteomes" id="UP001214628">
    <property type="component" value="Chromosome 1"/>
</dbReference>
<feature type="domain" description="YrdC-like" evidence="13">
    <location>
        <begin position="37"/>
        <end position="235"/>
    </location>
</feature>
<dbReference type="EC" id="2.7.7.87" evidence="3"/>
<dbReference type="EMBL" id="CP118375">
    <property type="protein sequence ID" value="WFD41787.1"/>
    <property type="molecule type" value="Genomic_DNA"/>
</dbReference>
<comment type="catalytic activity">
    <reaction evidence="12">
        <text>L-threonine + hydrogencarbonate + ATP = L-threonylcarbamoyladenylate + diphosphate + H2O</text>
        <dbReference type="Rhea" id="RHEA:36407"/>
        <dbReference type="ChEBI" id="CHEBI:15377"/>
        <dbReference type="ChEBI" id="CHEBI:17544"/>
        <dbReference type="ChEBI" id="CHEBI:30616"/>
        <dbReference type="ChEBI" id="CHEBI:33019"/>
        <dbReference type="ChEBI" id="CHEBI:57926"/>
        <dbReference type="ChEBI" id="CHEBI:73682"/>
        <dbReference type="EC" id="2.7.7.87"/>
    </reaction>
</comment>
<dbReference type="Pfam" id="PF03481">
    <property type="entry name" value="Sua5_C"/>
    <property type="match status" value="1"/>
</dbReference>
<dbReference type="InterPro" id="IPR017945">
    <property type="entry name" value="DHBP_synth_RibB-like_a/b_dom"/>
</dbReference>
<dbReference type="GO" id="GO:0061710">
    <property type="term" value="F:L-threonylcarbamoyladenylate synthase"/>
    <property type="evidence" value="ECO:0007669"/>
    <property type="project" value="UniProtKB-EC"/>
</dbReference>
<evidence type="ECO:0000256" key="11">
    <source>
        <dbReference type="ARBA" id="ARBA00029774"/>
    </source>
</evidence>
<keyword evidence="15" id="KW-1185">Reference proteome</keyword>
<evidence type="ECO:0000313" key="15">
    <source>
        <dbReference type="Proteomes" id="UP001214628"/>
    </source>
</evidence>
<evidence type="ECO:0000259" key="13">
    <source>
        <dbReference type="PROSITE" id="PS51163"/>
    </source>
</evidence>
<reference evidence="14" key="1">
    <citation type="submission" date="2023-02" db="EMBL/GenBank/DDBJ databases">
        <title>Mating type loci evolution in Malassezia.</title>
        <authorList>
            <person name="Coelho M.A."/>
        </authorList>
    </citation>
    <scope>NUCLEOTIDE SEQUENCE</scope>
    <source>
        <strain evidence="14">CBS 14136</strain>
    </source>
</reference>
<dbReference type="Gene3D" id="3.40.50.11030">
    <property type="entry name" value="Threonylcarbamoyl-AMP synthase, C-terminal domain"/>
    <property type="match status" value="1"/>
</dbReference>
<dbReference type="GO" id="GO:0000049">
    <property type="term" value="F:tRNA binding"/>
    <property type="evidence" value="ECO:0007669"/>
    <property type="project" value="TreeGrafter"/>
</dbReference>
<dbReference type="GO" id="GO:0003725">
    <property type="term" value="F:double-stranded RNA binding"/>
    <property type="evidence" value="ECO:0007669"/>
    <property type="project" value="InterPro"/>
</dbReference>
<evidence type="ECO:0000256" key="8">
    <source>
        <dbReference type="ARBA" id="ARBA00022695"/>
    </source>
</evidence>
<dbReference type="NCBIfam" id="TIGR00057">
    <property type="entry name" value="L-threonylcarbamoyladenylate synthase"/>
    <property type="match status" value="1"/>
</dbReference>
<evidence type="ECO:0000256" key="5">
    <source>
        <dbReference type="ARBA" id="ARBA00022490"/>
    </source>
</evidence>
<dbReference type="AlphaFoldDB" id="A0AAF0JCB8"/>
<keyword evidence="5" id="KW-0963">Cytoplasm</keyword>
<dbReference type="GO" id="GO:0005737">
    <property type="term" value="C:cytoplasm"/>
    <property type="evidence" value="ECO:0007669"/>
    <property type="project" value="UniProtKB-SubCell"/>
</dbReference>
<dbReference type="InterPro" id="IPR038385">
    <property type="entry name" value="Sua5/YwlC_C"/>
</dbReference>
<proteinExistence type="inferred from homology"/>
<keyword evidence="8 14" id="KW-0548">Nucleotidyltransferase</keyword>
<keyword evidence="6 14" id="KW-0808">Transferase</keyword>
<evidence type="ECO:0000256" key="3">
    <source>
        <dbReference type="ARBA" id="ARBA00012584"/>
    </source>
</evidence>